<feature type="transmembrane region" description="Helical" evidence="8">
    <location>
        <begin position="185"/>
        <end position="205"/>
    </location>
</feature>
<feature type="transmembrane region" description="Helical" evidence="8">
    <location>
        <begin position="329"/>
        <end position="349"/>
    </location>
</feature>
<dbReference type="GO" id="GO:0022857">
    <property type="term" value="F:transmembrane transporter activity"/>
    <property type="evidence" value="ECO:0007669"/>
    <property type="project" value="InterPro"/>
</dbReference>
<proteinExistence type="inferred from homology"/>
<feature type="transmembrane region" description="Helical" evidence="8">
    <location>
        <begin position="217"/>
        <end position="236"/>
    </location>
</feature>
<evidence type="ECO:0000256" key="1">
    <source>
        <dbReference type="ARBA" id="ARBA00004141"/>
    </source>
</evidence>
<feature type="compositionally biased region" description="Polar residues" evidence="7">
    <location>
        <begin position="41"/>
        <end position="51"/>
    </location>
</feature>
<feature type="transmembrane region" description="Helical" evidence="8">
    <location>
        <begin position="289"/>
        <end position="308"/>
    </location>
</feature>
<feature type="domain" description="Major facilitator superfamily (MFS) profile" evidence="9">
    <location>
        <begin position="64"/>
        <end position="556"/>
    </location>
</feature>
<evidence type="ECO:0000256" key="5">
    <source>
        <dbReference type="ARBA" id="ARBA00022989"/>
    </source>
</evidence>
<evidence type="ECO:0000256" key="4">
    <source>
        <dbReference type="ARBA" id="ARBA00022692"/>
    </source>
</evidence>
<feature type="compositionally biased region" description="Basic and acidic residues" evidence="7">
    <location>
        <begin position="17"/>
        <end position="40"/>
    </location>
</feature>
<evidence type="ECO:0000256" key="3">
    <source>
        <dbReference type="ARBA" id="ARBA00022448"/>
    </source>
</evidence>
<name>A0AAD6D5F6_9EURO</name>
<dbReference type="PANTHER" id="PTHR23501:SF12">
    <property type="entry name" value="MAJOR FACILITATOR SUPERFAMILY (MFS) PROFILE DOMAIN-CONTAINING PROTEIN-RELATED"/>
    <property type="match status" value="1"/>
</dbReference>
<dbReference type="GO" id="GO:0005886">
    <property type="term" value="C:plasma membrane"/>
    <property type="evidence" value="ECO:0007669"/>
    <property type="project" value="TreeGrafter"/>
</dbReference>
<dbReference type="InterPro" id="IPR036259">
    <property type="entry name" value="MFS_trans_sf"/>
</dbReference>
<comment type="similarity">
    <text evidence="2">Belongs to the major facilitator superfamily. TCR/Tet family.</text>
</comment>
<feature type="transmembrane region" description="Helical" evidence="8">
    <location>
        <begin position="394"/>
        <end position="414"/>
    </location>
</feature>
<feature type="transmembrane region" description="Helical" evidence="8">
    <location>
        <begin position="426"/>
        <end position="451"/>
    </location>
</feature>
<keyword evidence="5 8" id="KW-1133">Transmembrane helix</keyword>
<feature type="transmembrane region" description="Helical" evidence="8">
    <location>
        <begin position="62"/>
        <end position="87"/>
    </location>
</feature>
<feature type="transmembrane region" description="Helical" evidence="8">
    <location>
        <begin position="369"/>
        <end position="387"/>
    </location>
</feature>
<dbReference type="AlphaFoldDB" id="A0AAD6D5F6"/>
<dbReference type="Gene3D" id="1.20.1250.20">
    <property type="entry name" value="MFS general substrate transporter like domains"/>
    <property type="match status" value="1"/>
</dbReference>
<dbReference type="Pfam" id="PF07690">
    <property type="entry name" value="MFS_1"/>
    <property type="match status" value="1"/>
</dbReference>
<dbReference type="PANTHER" id="PTHR23501">
    <property type="entry name" value="MAJOR FACILITATOR SUPERFAMILY"/>
    <property type="match status" value="1"/>
</dbReference>
<evidence type="ECO:0000256" key="2">
    <source>
        <dbReference type="ARBA" id="ARBA00007520"/>
    </source>
</evidence>
<evidence type="ECO:0000259" key="9">
    <source>
        <dbReference type="PROSITE" id="PS50850"/>
    </source>
</evidence>
<dbReference type="PROSITE" id="PS50850">
    <property type="entry name" value="MFS"/>
    <property type="match status" value="1"/>
</dbReference>
<dbReference type="EMBL" id="JAQIZZ010000002">
    <property type="protein sequence ID" value="KAJ5552710.1"/>
    <property type="molecule type" value="Genomic_DNA"/>
</dbReference>
<reference evidence="10 11" key="1">
    <citation type="journal article" date="2023" name="IMA Fungus">
        <title>Comparative genomic study of the Penicillium genus elucidates a diverse pangenome and 15 lateral gene transfer events.</title>
        <authorList>
            <person name="Petersen C."/>
            <person name="Sorensen T."/>
            <person name="Nielsen M.R."/>
            <person name="Sondergaard T.E."/>
            <person name="Sorensen J.L."/>
            <person name="Fitzpatrick D.A."/>
            <person name="Frisvad J.C."/>
            <person name="Nielsen K.L."/>
        </authorList>
    </citation>
    <scope>NUCLEOTIDE SEQUENCE [LARGE SCALE GENOMIC DNA]</scope>
    <source>
        <strain evidence="10 11">IBT 35679</strain>
    </source>
</reference>
<comment type="subcellular location">
    <subcellularLocation>
        <location evidence="1">Membrane</location>
        <topology evidence="1">Multi-pass membrane protein</topology>
    </subcellularLocation>
</comment>
<feature type="transmembrane region" description="Helical" evidence="8">
    <location>
        <begin position="153"/>
        <end position="178"/>
    </location>
</feature>
<dbReference type="SUPFAM" id="SSF103473">
    <property type="entry name" value="MFS general substrate transporter"/>
    <property type="match status" value="1"/>
</dbReference>
<keyword evidence="4 8" id="KW-0812">Transmembrane</keyword>
<evidence type="ECO:0000313" key="11">
    <source>
        <dbReference type="Proteomes" id="UP001220324"/>
    </source>
</evidence>
<comment type="caution">
    <text evidence="10">The sequence shown here is derived from an EMBL/GenBank/DDBJ whole genome shotgun (WGS) entry which is preliminary data.</text>
</comment>
<gene>
    <name evidence="10" type="ORF">N7494_002088</name>
</gene>
<accession>A0AAD6D5F6</accession>
<feature type="transmembrane region" description="Helical" evidence="8">
    <location>
        <begin position="99"/>
        <end position="120"/>
    </location>
</feature>
<evidence type="ECO:0000256" key="8">
    <source>
        <dbReference type="SAM" id="Phobius"/>
    </source>
</evidence>
<keyword evidence="11" id="KW-1185">Reference proteome</keyword>
<keyword evidence="3" id="KW-0813">Transport</keyword>
<feature type="transmembrane region" description="Helical" evidence="8">
    <location>
        <begin position="534"/>
        <end position="552"/>
    </location>
</feature>
<dbReference type="Proteomes" id="UP001220324">
    <property type="component" value="Unassembled WGS sequence"/>
</dbReference>
<feature type="region of interest" description="Disordered" evidence="7">
    <location>
        <begin position="1"/>
        <end position="51"/>
    </location>
</feature>
<evidence type="ECO:0000256" key="6">
    <source>
        <dbReference type="ARBA" id="ARBA00023136"/>
    </source>
</evidence>
<dbReference type="InterPro" id="IPR011701">
    <property type="entry name" value="MFS"/>
</dbReference>
<evidence type="ECO:0000256" key="7">
    <source>
        <dbReference type="SAM" id="MobiDB-lite"/>
    </source>
</evidence>
<dbReference type="InterPro" id="IPR020846">
    <property type="entry name" value="MFS_dom"/>
</dbReference>
<organism evidence="10 11">
    <name type="scientific">Penicillium frequentans</name>
    <dbReference type="NCBI Taxonomy" id="3151616"/>
    <lineage>
        <taxon>Eukaryota</taxon>
        <taxon>Fungi</taxon>
        <taxon>Dikarya</taxon>
        <taxon>Ascomycota</taxon>
        <taxon>Pezizomycotina</taxon>
        <taxon>Eurotiomycetes</taxon>
        <taxon>Eurotiomycetidae</taxon>
        <taxon>Eurotiales</taxon>
        <taxon>Aspergillaceae</taxon>
        <taxon>Penicillium</taxon>
    </lineage>
</organism>
<protein>
    <submittedName>
        <fullName evidence="10">DNA repair protein RAD50</fullName>
    </submittedName>
</protein>
<keyword evidence="6 8" id="KW-0472">Membrane</keyword>
<feature type="transmembrane region" description="Helical" evidence="8">
    <location>
        <begin position="257"/>
        <end position="277"/>
    </location>
</feature>
<sequence>MTVETSTPDLMPETLQGEDRRPSETTLPAEKEKGLEESTERGTPSENSAQAQQRSITGLKWFFAYASVLSTVFLFALDGTIVAALQPSIVETFKTESDLSWIGVSFMLGDTAILPLGKAFGRFNIKWLFISCLVIFEIRSAVCGAAPTMNAFIVGRVIGGVGGCGIYVGGLTFVALLTTDHERPLYLAGIYCVWGIGCVLGPIIGGAFAQSSATWRWGFYINLPIAALFAPAYLICLPVINPQPNKPFLDRLRSLDWIGTIVFLAGATCLSMALNFGGTEYAWSSGSEIALLVMTGVLLIAFILVTIFHPGVSAEDKLLPVGFMRTAELVTLPIQSAIVAGAMYTSIYYVPLLFQFTRSDSPLEGGVRMLPLICALVLLTLLNAIFMPKLGYYMPWYVFGNAVMIVGSALMFTINSDTSPGHIYGYTFLIGVGVGCFQSAGVAVASAIAAPTEVNNALWVTKAQISGVLASLCVDGAIFQNLVIEKISSVLPGYSTSEISEITTGTSGSVFQSLSSDQKSAVIDQVTDSIRRVFIYPLAISAFGFILSFTLSRRKLYLAEGKVAK</sequence>
<evidence type="ECO:0000313" key="10">
    <source>
        <dbReference type="EMBL" id="KAJ5552710.1"/>
    </source>
</evidence>